<name>A0A9P6EVH4_9AGAR</name>
<evidence type="ECO:0000313" key="2">
    <source>
        <dbReference type="EMBL" id="KAF9535840.1"/>
    </source>
</evidence>
<protein>
    <recommendedName>
        <fullName evidence="1">BTB domain-containing protein</fullName>
    </recommendedName>
</protein>
<dbReference type="EMBL" id="MU157824">
    <property type="protein sequence ID" value="KAF9535840.1"/>
    <property type="molecule type" value="Genomic_DNA"/>
</dbReference>
<evidence type="ECO:0000259" key="1">
    <source>
        <dbReference type="PROSITE" id="PS50097"/>
    </source>
</evidence>
<organism evidence="2 3">
    <name type="scientific">Crepidotus variabilis</name>
    <dbReference type="NCBI Taxonomy" id="179855"/>
    <lineage>
        <taxon>Eukaryota</taxon>
        <taxon>Fungi</taxon>
        <taxon>Dikarya</taxon>
        <taxon>Basidiomycota</taxon>
        <taxon>Agaricomycotina</taxon>
        <taxon>Agaricomycetes</taxon>
        <taxon>Agaricomycetidae</taxon>
        <taxon>Agaricales</taxon>
        <taxon>Agaricineae</taxon>
        <taxon>Crepidotaceae</taxon>
        <taxon>Crepidotus</taxon>
    </lineage>
</organism>
<dbReference type="InterPro" id="IPR000210">
    <property type="entry name" value="BTB/POZ_dom"/>
</dbReference>
<dbReference type="PROSITE" id="PS50097">
    <property type="entry name" value="BTB"/>
    <property type="match status" value="1"/>
</dbReference>
<dbReference type="AlphaFoldDB" id="A0A9P6EVH4"/>
<comment type="caution">
    <text evidence="2">The sequence shown here is derived from an EMBL/GenBank/DDBJ whole genome shotgun (WGS) entry which is preliminary data.</text>
</comment>
<proteinExistence type="predicted"/>
<feature type="domain" description="BTB" evidence="1">
    <location>
        <begin position="30"/>
        <end position="102"/>
    </location>
</feature>
<dbReference type="Gene3D" id="3.30.710.10">
    <property type="entry name" value="Potassium Channel Kv1.1, Chain A"/>
    <property type="match status" value="1"/>
</dbReference>
<reference evidence="2" key="1">
    <citation type="submission" date="2020-11" db="EMBL/GenBank/DDBJ databases">
        <authorList>
            <consortium name="DOE Joint Genome Institute"/>
            <person name="Ahrendt S."/>
            <person name="Riley R."/>
            <person name="Andreopoulos W."/>
            <person name="Labutti K."/>
            <person name="Pangilinan J."/>
            <person name="Ruiz-Duenas F.J."/>
            <person name="Barrasa J.M."/>
            <person name="Sanchez-Garcia M."/>
            <person name="Camarero S."/>
            <person name="Miyauchi S."/>
            <person name="Serrano A."/>
            <person name="Linde D."/>
            <person name="Babiker R."/>
            <person name="Drula E."/>
            <person name="Ayuso-Fernandez I."/>
            <person name="Pacheco R."/>
            <person name="Padilla G."/>
            <person name="Ferreira P."/>
            <person name="Barriuso J."/>
            <person name="Kellner H."/>
            <person name="Castanera R."/>
            <person name="Alfaro M."/>
            <person name="Ramirez L."/>
            <person name="Pisabarro A.G."/>
            <person name="Kuo A."/>
            <person name="Tritt A."/>
            <person name="Lipzen A."/>
            <person name="He G."/>
            <person name="Yan M."/>
            <person name="Ng V."/>
            <person name="Cullen D."/>
            <person name="Martin F."/>
            <person name="Rosso M.-N."/>
            <person name="Henrissat B."/>
            <person name="Hibbett D."/>
            <person name="Martinez A.T."/>
            <person name="Grigoriev I.V."/>
        </authorList>
    </citation>
    <scope>NUCLEOTIDE SEQUENCE</scope>
    <source>
        <strain evidence="2">CBS 506.95</strain>
    </source>
</reference>
<accession>A0A9P6EVH4</accession>
<keyword evidence="3" id="KW-1185">Reference proteome</keyword>
<dbReference type="SMART" id="SM00225">
    <property type="entry name" value="BTB"/>
    <property type="match status" value="1"/>
</dbReference>
<dbReference type="OrthoDB" id="3893071at2759"/>
<dbReference type="InterPro" id="IPR011333">
    <property type="entry name" value="SKP1/BTB/POZ_sf"/>
</dbReference>
<dbReference type="Proteomes" id="UP000807306">
    <property type="component" value="Unassembled WGS sequence"/>
</dbReference>
<evidence type="ECO:0000313" key="3">
    <source>
        <dbReference type="Proteomes" id="UP000807306"/>
    </source>
</evidence>
<sequence>MILHEEEHMQRPALFPEHCTRADDLWFYDGNLTLKAENTLFRIYGGFLAARSSVFRDMLEFPPPEDGNETLDGSHIVTVYDSAKDLSYFLKAIFDSSFFMPPPTPTDLPIVEGVLRLALKYDVQYLKRRALSHLISTFPMSLSAWKNREKTRTIPPVDNTPFAAFRIAREFDLDFMLPSILYCISSHPFEKTLDSAVFQDDKISFVWPDKRMCIVGRQKLLMMQSQSALNMTRNAEAPVAECTGSSCASTRLRCADILSAWDMAGFLDYFEDNANVYSHEFCTVCRTNFKEMCALASQQMWSELPTMFGLPRWDELEKSRLFAFD</sequence>
<dbReference type="SUPFAM" id="SSF54695">
    <property type="entry name" value="POZ domain"/>
    <property type="match status" value="1"/>
</dbReference>
<gene>
    <name evidence="2" type="ORF">CPB83DRAFT_842433</name>
</gene>